<dbReference type="Proteomes" id="UP000672027">
    <property type="component" value="Chromosome"/>
</dbReference>
<evidence type="ECO:0000313" key="3">
    <source>
        <dbReference type="Proteomes" id="UP000672027"/>
    </source>
</evidence>
<dbReference type="EMBL" id="CP072800">
    <property type="protein sequence ID" value="QTR50988.1"/>
    <property type="molecule type" value="Genomic_DNA"/>
</dbReference>
<name>A0ABX7X7J4_9GAMM</name>
<feature type="transmembrane region" description="Helical" evidence="1">
    <location>
        <begin position="6"/>
        <end position="25"/>
    </location>
</feature>
<proteinExistence type="predicted"/>
<feature type="transmembrane region" description="Helical" evidence="1">
    <location>
        <begin position="46"/>
        <end position="71"/>
    </location>
</feature>
<reference evidence="2 3" key="1">
    <citation type="submission" date="2021-04" db="EMBL/GenBank/DDBJ databases">
        <title>Genomics, taxonomy and metabolism of representatives of sulfur bacteria of the genus Thiothrix: Thiothrix fructosivorans QT, Thiothrix unzii A1T and three new species, Thiothrix subterranea sp. nov., Thiothrix litoralis sp. nov. and 'Candidatus Thiothrix anitrata' sp. nov.</title>
        <authorList>
            <person name="Ravin N.V."/>
            <person name="Smolyakov D."/>
            <person name="Rudenko T.S."/>
            <person name="Mardanov A.V."/>
            <person name="Beletsky A.V."/>
            <person name="Markov N.D."/>
            <person name="Fomenkov A.I."/>
            <person name="Roberts R.J."/>
            <person name="Karnachuk O.V."/>
            <person name="Novikov A."/>
            <person name="Grabovich M.Y."/>
        </authorList>
    </citation>
    <scope>NUCLEOTIDE SEQUENCE [LARGE SCALE GENOMIC DNA]</scope>
    <source>
        <strain evidence="2 3">A52</strain>
    </source>
</reference>
<accession>A0ABX7X7J4</accession>
<protein>
    <submittedName>
        <fullName evidence="2">Uncharacterized protein</fullName>
    </submittedName>
</protein>
<evidence type="ECO:0000256" key="1">
    <source>
        <dbReference type="SAM" id="Phobius"/>
    </source>
</evidence>
<gene>
    <name evidence="2" type="ORF">J8380_05330</name>
</gene>
<keyword evidence="1" id="KW-1133">Transmembrane helix</keyword>
<keyword evidence="1" id="KW-0472">Membrane</keyword>
<evidence type="ECO:0000313" key="2">
    <source>
        <dbReference type="EMBL" id="QTR50988.1"/>
    </source>
</evidence>
<keyword evidence="3" id="KW-1185">Reference proteome</keyword>
<feature type="transmembrane region" description="Helical" evidence="1">
    <location>
        <begin position="77"/>
        <end position="96"/>
    </location>
</feature>
<sequence length="117" mass="12934">MDTIALFTLEILISLSLSITVLFVISRPLLNALRDLCVSEKQADFWLSYTRTMLLLAPLLLVLVIDGMYVYTDALDSIRVTLIAALTGILLGLIIVGKRVFAPVARASNNNREVKRA</sequence>
<keyword evidence="1" id="KW-0812">Transmembrane</keyword>
<organism evidence="2 3">
    <name type="scientific">Candidatus Thiothrix anitrata</name>
    <dbReference type="NCBI Taxonomy" id="2823902"/>
    <lineage>
        <taxon>Bacteria</taxon>
        <taxon>Pseudomonadati</taxon>
        <taxon>Pseudomonadota</taxon>
        <taxon>Gammaproteobacteria</taxon>
        <taxon>Thiotrichales</taxon>
        <taxon>Thiotrichaceae</taxon>
        <taxon>Thiothrix</taxon>
    </lineage>
</organism>
<dbReference type="RefSeq" id="WP_210229007.1">
    <property type="nucleotide sequence ID" value="NZ_CP072800.1"/>
</dbReference>